<dbReference type="AlphaFoldDB" id="A0A1I0D9V5"/>
<evidence type="ECO:0000259" key="2">
    <source>
        <dbReference type="Pfam" id="PF13309"/>
    </source>
</evidence>
<dbReference type="InterPro" id="IPR039445">
    <property type="entry name" value="DauR-like_HTH"/>
</dbReference>
<proteinExistence type="predicted"/>
<name>A0A1I0D9V5_9FIRM</name>
<feature type="domain" description="Transcriptional regulator DauR-like HTH" evidence="2">
    <location>
        <begin position="163"/>
        <end position="210"/>
    </location>
</feature>
<evidence type="ECO:0000313" key="3">
    <source>
        <dbReference type="EMBL" id="SET28878.1"/>
    </source>
</evidence>
<dbReference type="InterPro" id="IPR039446">
    <property type="entry name" value="DauR-like"/>
</dbReference>
<gene>
    <name evidence="3" type="ORF">SAMN05216313_10466</name>
</gene>
<keyword evidence="3" id="KW-0238">DNA-binding</keyword>
<dbReference type="Proteomes" id="UP000198508">
    <property type="component" value="Unassembled WGS sequence"/>
</dbReference>
<evidence type="ECO:0000259" key="1">
    <source>
        <dbReference type="Pfam" id="PF08348"/>
    </source>
</evidence>
<dbReference type="PANTHER" id="PTHR35568:SF1">
    <property type="entry name" value="TRANSCRIPTIONAL REGULATOR DAUR"/>
    <property type="match status" value="1"/>
</dbReference>
<organism evidence="3 4">
    <name type="scientific">Enterocloster lavalensis</name>
    <dbReference type="NCBI Taxonomy" id="460384"/>
    <lineage>
        <taxon>Bacteria</taxon>
        <taxon>Bacillati</taxon>
        <taxon>Bacillota</taxon>
        <taxon>Clostridia</taxon>
        <taxon>Lachnospirales</taxon>
        <taxon>Lachnospiraceae</taxon>
        <taxon>Enterocloster</taxon>
    </lineage>
</organism>
<dbReference type="PANTHER" id="PTHR35568">
    <property type="entry name" value="TRANSCRIPTIONAL REGULATOR DAUR"/>
    <property type="match status" value="1"/>
</dbReference>
<dbReference type="Pfam" id="PF08348">
    <property type="entry name" value="PAS_6"/>
    <property type="match status" value="1"/>
</dbReference>
<protein>
    <submittedName>
        <fullName evidence="3">Predicted transcriptional regulator YheO, contains PAS and DNA-binding HTH domains</fullName>
    </submittedName>
</protein>
<dbReference type="InterPro" id="IPR013559">
    <property type="entry name" value="YheO"/>
</dbReference>
<dbReference type="Pfam" id="PF13309">
    <property type="entry name" value="HTH_22"/>
    <property type="match status" value="1"/>
</dbReference>
<dbReference type="GeneID" id="93276326"/>
<dbReference type="RefSeq" id="WP_092361262.1">
    <property type="nucleotide sequence ID" value="NZ_CABJCG010000008.1"/>
</dbReference>
<sequence>MKSLELYKQLVPFLGEVLGKNSKIVLFDLSQKKEQVIAIANGTLEGQGIGAPLTDLARSIIKKESWKNQDYMTNFLGRTQDGQLLRSSNLFIKENGKLVGLLCINSNIEEYQRISRDVLRLSGLPEDFFTISPQPVEVEHLSETITNAGEITRFTIRDLYGQIEVDRLTQTEKLEIIKALKKKDIFLIKGSVSQVAAALKCSEASIYRYLSTIAKQG</sequence>
<evidence type="ECO:0000313" key="4">
    <source>
        <dbReference type="Proteomes" id="UP000198508"/>
    </source>
</evidence>
<keyword evidence="4" id="KW-1185">Reference proteome</keyword>
<reference evidence="4" key="1">
    <citation type="submission" date="2016-10" db="EMBL/GenBank/DDBJ databases">
        <authorList>
            <person name="Varghese N."/>
            <person name="Submissions S."/>
        </authorList>
    </citation>
    <scope>NUCLEOTIDE SEQUENCE [LARGE SCALE GENOMIC DNA]</scope>
    <source>
        <strain evidence="4">NLAE-zl-G277</strain>
    </source>
</reference>
<feature type="domain" description="YheO-like" evidence="1">
    <location>
        <begin position="4"/>
        <end position="114"/>
    </location>
</feature>
<dbReference type="GO" id="GO:0003677">
    <property type="term" value="F:DNA binding"/>
    <property type="evidence" value="ECO:0007669"/>
    <property type="project" value="UniProtKB-KW"/>
</dbReference>
<accession>A0A1I0D9V5</accession>
<dbReference type="EMBL" id="FOIM01000004">
    <property type="protein sequence ID" value="SET28878.1"/>
    <property type="molecule type" value="Genomic_DNA"/>
</dbReference>